<dbReference type="RefSeq" id="WP_228345420.1">
    <property type="nucleotide sequence ID" value="NZ_CP045550.1"/>
</dbReference>
<keyword evidence="12" id="KW-1185">Reference proteome</keyword>
<evidence type="ECO:0000256" key="8">
    <source>
        <dbReference type="ARBA" id="ARBA00048617"/>
    </source>
</evidence>
<comment type="pathway">
    <text evidence="1 9">Porphyrin-containing compound metabolism; protoporphyrin-IX biosynthesis; coproporphyrinogen-III from 5-aminolevulinate: step 3/4.</text>
</comment>
<evidence type="ECO:0000256" key="5">
    <source>
        <dbReference type="ARBA" id="ARBA00023244"/>
    </source>
</evidence>
<dbReference type="AlphaFoldDB" id="A0A9E8JQS7"/>
<dbReference type="Pfam" id="PF02602">
    <property type="entry name" value="HEM4"/>
    <property type="match status" value="1"/>
</dbReference>
<name>A0A9E8JQS7_9GAMM</name>
<dbReference type="CDD" id="cd06578">
    <property type="entry name" value="HemD"/>
    <property type="match status" value="1"/>
</dbReference>
<gene>
    <name evidence="11" type="ORF">GJQ55_13050</name>
</gene>
<evidence type="ECO:0000256" key="3">
    <source>
        <dbReference type="ARBA" id="ARBA00013109"/>
    </source>
</evidence>
<dbReference type="PANTHER" id="PTHR38042:SF1">
    <property type="entry name" value="UROPORPHYRINOGEN-III SYNTHASE, CHLOROPLASTIC"/>
    <property type="match status" value="1"/>
</dbReference>
<comment type="function">
    <text evidence="6 9">Catalyzes cyclization of the linear tetrapyrrole, hydroxymethylbilane, to the macrocyclic uroporphyrinogen III.</text>
</comment>
<evidence type="ECO:0000313" key="12">
    <source>
        <dbReference type="Proteomes" id="UP000596074"/>
    </source>
</evidence>
<evidence type="ECO:0000259" key="10">
    <source>
        <dbReference type="Pfam" id="PF02602"/>
    </source>
</evidence>
<keyword evidence="5 9" id="KW-0627">Porphyrin biosynthesis</keyword>
<comment type="similarity">
    <text evidence="2 9">Belongs to the uroporphyrinogen-III synthase family.</text>
</comment>
<reference evidence="11 12" key="1">
    <citation type="submission" date="2019-11" db="EMBL/GenBank/DDBJ databases">
        <title>Venatorbacter sp. nov. a predator of Campylobacter and other Gram-negative bacteria.</title>
        <authorList>
            <person name="Saeedi A."/>
            <person name="Cummings N.J."/>
            <person name="Connerton I.F."/>
            <person name="Connerton P.L."/>
        </authorList>
    </citation>
    <scope>NUCLEOTIDE SEQUENCE [LARGE SCALE GENOMIC DNA]</scope>
    <source>
        <strain evidence="11">XL5</strain>
    </source>
</reference>
<dbReference type="GO" id="GO:0006780">
    <property type="term" value="P:uroporphyrinogen III biosynthetic process"/>
    <property type="evidence" value="ECO:0007669"/>
    <property type="project" value="UniProtKB-UniRule"/>
</dbReference>
<accession>A0A9E8JQS7</accession>
<dbReference type="Gene3D" id="3.40.50.10090">
    <property type="match status" value="2"/>
</dbReference>
<evidence type="ECO:0000313" key="11">
    <source>
        <dbReference type="EMBL" id="QQD25346.1"/>
    </source>
</evidence>
<protein>
    <recommendedName>
        <fullName evidence="7 9">Uroporphyrinogen-III synthase</fullName>
        <ecNumber evidence="3 9">4.2.1.75</ecNumber>
    </recommendedName>
</protein>
<dbReference type="InterPro" id="IPR039793">
    <property type="entry name" value="UROS/Hem4"/>
</dbReference>
<dbReference type="GO" id="GO:0006782">
    <property type="term" value="P:protoporphyrinogen IX biosynthetic process"/>
    <property type="evidence" value="ECO:0007669"/>
    <property type="project" value="UniProtKB-UniRule"/>
</dbReference>
<feature type="domain" description="Tetrapyrrole biosynthesis uroporphyrinogen III synthase" evidence="10">
    <location>
        <begin position="19"/>
        <end position="244"/>
    </location>
</feature>
<organism evidence="11 12">
    <name type="scientific">Venatoribacter cucullus</name>
    <dbReference type="NCBI Taxonomy" id="2661630"/>
    <lineage>
        <taxon>Bacteria</taxon>
        <taxon>Pseudomonadati</taxon>
        <taxon>Pseudomonadota</taxon>
        <taxon>Gammaproteobacteria</taxon>
        <taxon>Oceanospirillales</taxon>
        <taxon>Oceanospirillaceae</taxon>
        <taxon>Venatoribacter</taxon>
    </lineage>
</organism>
<evidence type="ECO:0000256" key="4">
    <source>
        <dbReference type="ARBA" id="ARBA00023239"/>
    </source>
</evidence>
<dbReference type="EC" id="4.2.1.75" evidence="3 9"/>
<evidence type="ECO:0000256" key="9">
    <source>
        <dbReference type="RuleBase" id="RU366031"/>
    </source>
</evidence>
<dbReference type="GO" id="GO:0004852">
    <property type="term" value="F:uroporphyrinogen-III synthase activity"/>
    <property type="evidence" value="ECO:0007669"/>
    <property type="project" value="UniProtKB-UniRule"/>
</dbReference>
<dbReference type="PANTHER" id="PTHR38042">
    <property type="entry name" value="UROPORPHYRINOGEN-III SYNTHASE, CHLOROPLASTIC"/>
    <property type="match status" value="1"/>
</dbReference>
<dbReference type="Proteomes" id="UP000596074">
    <property type="component" value="Chromosome"/>
</dbReference>
<dbReference type="SUPFAM" id="SSF69618">
    <property type="entry name" value="HemD-like"/>
    <property type="match status" value="1"/>
</dbReference>
<dbReference type="InterPro" id="IPR003754">
    <property type="entry name" value="4pyrrol_synth_uPrphyn_synth"/>
</dbReference>
<evidence type="ECO:0000256" key="6">
    <source>
        <dbReference type="ARBA" id="ARBA00037589"/>
    </source>
</evidence>
<dbReference type="KEGG" id="vcw:GJQ55_13050"/>
<evidence type="ECO:0000256" key="2">
    <source>
        <dbReference type="ARBA" id="ARBA00008133"/>
    </source>
</evidence>
<comment type="catalytic activity">
    <reaction evidence="8 9">
        <text>hydroxymethylbilane = uroporphyrinogen III + H2O</text>
        <dbReference type="Rhea" id="RHEA:18965"/>
        <dbReference type="ChEBI" id="CHEBI:15377"/>
        <dbReference type="ChEBI" id="CHEBI:57308"/>
        <dbReference type="ChEBI" id="CHEBI:57845"/>
        <dbReference type="EC" id="4.2.1.75"/>
    </reaction>
</comment>
<evidence type="ECO:0000256" key="1">
    <source>
        <dbReference type="ARBA" id="ARBA00004772"/>
    </source>
</evidence>
<dbReference type="InterPro" id="IPR036108">
    <property type="entry name" value="4pyrrol_syn_uPrphyn_synt_sf"/>
</dbReference>
<dbReference type="EMBL" id="CP046056">
    <property type="protein sequence ID" value="QQD25346.1"/>
    <property type="molecule type" value="Genomic_DNA"/>
</dbReference>
<sequence length="250" mass="27546">MQPAVIVTRPAEQAGPLLQALQQRGYATRHLPLMDIVPLADDDAAATSGLRARLMNLDEYRAVIVISVNAATIGLEWLDRYWPQPPLGIEFYAVGPSTAEVLEQARLTVHCPAERFDSEGILALPGLQPEVIAGQKVLLWRGIGGREKLASVLRERGAQVDYAELYERREQHYSADQWQAALQDKPLLMLSSTQALDIVCAQVPDLPQRIQALILPAERSADMARERGFTRVLVAASARDEHMLACLPPG</sequence>
<proteinExistence type="inferred from homology"/>
<evidence type="ECO:0000256" key="7">
    <source>
        <dbReference type="ARBA" id="ARBA00040167"/>
    </source>
</evidence>
<keyword evidence="4 9" id="KW-0456">Lyase</keyword>